<organism evidence="1 2">
    <name type="scientific">Acinetobacter pittii</name>
    <name type="common">Acinetobacter genomosp. 3</name>
    <dbReference type="NCBI Taxonomy" id="48296"/>
    <lineage>
        <taxon>Bacteria</taxon>
        <taxon>Pseudomonadati</taxon>
        <taxon>Pseudomonadota</taxon>
        <taxon>Gammaproteobacteria</taxon>
        <taxon>Moraxellales</taxon>
        <taxon>Moraxellaceae</taxon>
        <taxon>Acinetobacter</taxon>
        <taxon>Acinetobacter calcoaceticus/baumannii complex</taxon>
    </lineage>
</organism>
<protein>
    <recommendedName>
        <fullName evidence="3">DUF1934 domain-containing protein</fullName>
    </recommendedName>
</protein>
<proteinExistence type="predicted"/>
<dbReference type="Proteomes" id="UP000076152">
    <property type="component" value="Chromosome"/>
</dbReference>
<gene>
    <name evidence="1" type="ORF">IEC338SC_1162</name>
</gene>
<evidence type="ECO:0008006" key="3">
    <source>
        <dbReference type="Google" id="ProtNLM"/>
    </source>
</evidence>
<evidence type="ECO:0000313" key="1">
    <source>
        <dbReference type="EMBL" id="AMX18311.1"/>
    </source>
</evidence>
<dbReference type="RefSeq" id="WP_063098182.1">
    <property type="nucleotide sequence ID" value="NZ_CP015145.1"/>
</dbReference>
<evidence type="ECO:0000313" key="2">
    <source>
        <dbReference type="Proteomes" id="UP000076152"/>
    </source>
</evidence>
<accession>A0AB33B9Q0</accession>
<reference evidence="1 2" key="1">
    <citation type="submission" date="2016-04" db="EMBL/GenBank/DDBJ databases">
        <title>Complete genome sequencing of OXA-72 bearing Acinetobacter pittii strain IEC338SC.</title>
        <authorList>
            <person name="Brasiliense D.M."/>
            <person name="Lima K.V."/>
            <person name="Souza C.O."/>
            <person name="Dutra L.G."/>
            <person name="Mamizuka E.M."/>
            <person name="Perez-Chaparro P.J."/>
            <person name="McCulloch J.A."/>
        </authorList>
    </citation>
    <scope>NUCLEOTIDE SEQUENCE [LARGE SCALE GENOMIC DNA]</scope>
    <source>
        <strain evidence="1 2">IEC338SC</strain>
    </source>
</reference>
<dbReference type="AlphaFoldDB" id="A0AB33B9Q0"/>
<sequence>MPHLVLSGKTFSISDKQHEIYGDDDSVLDVVCFKEGRYELIILNEGEVAKSLSIIDTTRNQVVESKAAVNKNTKYDFPIYLFDHEIDKLENTRNITFPFSVQYYDKYGKKYEFSITVEIYGDPEHLNFYYVSIKRYAE</sequence>
<name>A0AB33B9Q0_ACIPI</name>
<dbReference type="EMBL" id="CP015145">
    <property type="protein sequence ID" value="AMX18311.1"/>
    <property type="molecule type" value="Genomic_DNA"/>
</dbReference>